<feature type="transmembrane region" description="Helical" evidence="1">
    <location>
        <begin position="6"/>
        <end position="28"/>
    </location>
</feature>
<reference evidence="2 3" key="1">
    <citation type="submission" date="2016-10" db="EMBL/GenBank/DDBJ databases">
        <authorList>
            <person name="de Groot N.N."/>
        </authorList>
    </citation>
    <scope>NUCLEOTIDE SEQUENCE [LARGE SCALE GENOMIC DNA]</scope>
    <source>
        <strain evidence="2 3">CGMCC 4.5739</strain>
    </source>
</reference>
<dbReference type="Proteomes" id="UP000199207">
    <property type="component" value="Unassembled WGS sequence"/>
</dbReference>
<evidence type="ECO:0008006" key="4">
    <source>
        <dbReference type="Google" id="ProtNLM"/>
    </source>
</evidence>
<dbReference type="AlphaFoldDB" id="A0A1I1ED98"/>
<dbReference type="RefSeq" id="WP_093837265.1">
    <property type="nucleotide sequence ID" value="NZ_FOLM01000001.1"/>
</dbReference>
<sequence>MDVLIGIFLGFHFIGIAALLGGFLYQMGALRTGAARVQPGMLHGALTMLVTGVILVGLREADDADVNNLKVGIKLVILVAILALVYLKRDEEKVPTPLFGTIGLLTLTNIFIATVW</sequence>
<keyword evidence="3" id="KW-1185">Reference proteome</keyword>
<name>A0A1I1ED98_9ACTN</name>
<gene>
    <name evidence="2" type="ORF">SAMN05421773_101236</name>
</gene>
<feature type="transmembrane region" description="Helical" evidence="1">
    <location>
        <begin position="94"/>
        <end position="115"/>
    </location>
</feature>
<dbReference type="EMBL" id="FOLM01000001">
    <property type="protein sequence ID" value="SFB84562.1"/>
    <property type="molecule type" value="Genomic_DNA"/>
</dbReference>
<proteinExistence type="predicted"/>
<feature type="transmembrane region" description="Helical" evidence="1">
    <location>
        <begin position="71"/>
        <end position="87"/>
    </location>
</feature>
<organism evidence="2 3">
    <name type="scientific">Streptomyces aidingensis</name>
    <dbReference type="NCBI Taxonomy" id="910347"/>
    <lineage>
        <taxon>Bacteria</taxon>
        <taxon>Bacillati</taxon>
        <taxon>Actinomycetota</taxon>
        <taxon>Actinomycetes</taxon>
        <taxon>Kitasatosporales</taxon>
        <taxon>Streptomycetaceae</taxon>
        <taxon>Streptomyces</taxon>
    </lineage>
</organism>
<dbReference type="OrthoDB" id="3830423at2"/>
<keyword evidence="1" id="KW-0812">Transmembrane</keyword>
<keyword evidence="1" id="KW-1133">Transmembrane helix</keyword>
<feature type="transmembrane region" description="Helical" evidence="1">
    <location>
        <begin position="40"/>
        <end position="59"/>
    </location>
</feature>
<evidence type="ECO:0000256" key="1">
    <source>
        <dbReference type="SAM" id="Phobius"/>
    </source>
</evidence>
<accession>A0A1I1ED98</accession>
<evidence type="ECO:0000313" key="3">
    <source>
        <dbReference type="Proteomes" id="UP000199207"/>
    </source>
</evidence>
<keyword evidence="1" id="KW-0472">Membrane</keyword>
<protein>
    <recommendedName>
        <fullName evidence="4">Integral membrane protein</fullName>
    </recommendedName>
</protein>
<evidence type="ECO:0000313" key="2">
    <source>
        <dbReference type="EMBL" id="SFB84562.1"/>
    </source>
</evidence>
<dbReference type="STRING" id="910347.SAMN05421773_101236"/>